<evidence type="ECO:0000259" key="4">
    <source>
        <dbReference type="PROSITE" id="PS50932"/>
    </source>
</evidence>
<evidence type="ECO:0000256" key="1">
    <source>
        <dbReference type="ARBA" id="ARBA00023015"/>
    </source>
</evidence>
<dbReference type="InterPro" id="IPR000843">
    <property type="entry name" value="HTH_LacI"/>
</dbReference>
<keyword evidence="3" id="KW-0804">Transcription</keyword>
<name>A0AAU7QUM3_9ACTN</name>
<dbReference type="Gene3D" id="3.40.50.2300">
    <property type="match status" value="2"/>
</dbReference>
<evidence type="ECO:0000256" key="2">
    <source>
        <dbReference type="ARBA" id="ARBA00023125"/>
    </source>
</evidence>
<protein>
    <submittedName>
        <fullName evidence="5">LacI family DNA-binding transcriptional regulator</fullName>
    </submittedName>
</protein>
<dbReference type="EMBL" id="CP157974">
    <property type="protein sequence ID" value="XBT79903.1"/>
    <property type="molecule type" value="Genomic_DNA"/>
</dbReference>
<dbReference type="Pfam" id="PF00356">
    <property type="entry name" value="LacI"/>
    <property type="match status" value="1"/>
</dbReference>
<dbReference type="CDD" id="cd01392">
    <property type="entry name" value="HTH_LacI"/>
    <property type="match status" value="1"/>
</dbReference>
<dbReference type="GO" id="GO:0000976">
    <property type="term" value="F:transcription cis-regulatory region binding"/>
    <property type="evidence" value="ECO:0007669"/>
    <property type="project" value="TreeGrafter"/>
</dbReference>
<dbReference type="InterPro" id="IPR046335">
    <property type="entry name" value="LacI/GalR-like_sensor"/>
</dbReference>
<evidence type="ECO:0000313" key="5">
    <source>
        <dbReference type="EMBL" id="XBT79903.1"/>
    </source>
</evidence>
<dbReference type="CDD" id="cd06279">
    <property type="entry name" value="PBP1_LacI-like"/>
    <property type="match status" value="1"/>
</dbReference>
<gene>
    <name evidence="5" type="ORF">ABIH81_19830</name>
</gene>
<dbReference type="GO" id="GO:0003700">
    <property type="term" value="F:DNA-binding transcription factor activity"/>
    <property type="evidence" value="ECO:0007669"/>
    <property type="project" value="TreeGrafter"/>
</dbReference>
<dbReference type="PANTHER" id="PTHR30146:SF138">
    <property type="entry name" value="TRANSCRIPTIONAL REGULATORY PROTEIN"/>
    <property type="match status" value="1"/>
</dbReference>
<dbReference type="SUPFAM" id="SSF53822">
    <property type="entry name" value="Periplasmic binding protein-like I"/>
    <property type="match status" value="1"/>
</dbReference>
<evidence type="ECO:0000256" key="3">
    <source>
        <dbReference type="ARBA" id="ARBA00023163"/>
    </source>
</evidence>
<dbReference type="InterPro" id="IPR010982">
    <property type="entry name" value="Lambda_DNA-bd_dom_sf"/>
</dbReference>
<dbReference type="InterPro" id="IPR028082">
    <property type="entry name" value="Peripla_BP_I"/>
</dbReference>
<dbReference type="PROSITE" id="PS50932">
    <property type="entry name" value="HTH_LACI_2"/>
    <property type="match status" value="1"/>
</dbReference>
<dbReference type="AlphaFoldDB" id="A0AAU7QUM3"/>
<sequence>MVDEERKRVGGGRPGRGLTLADVANALQVSKATVSNAYNRPDQLSAQLRERILAEADRLGYRGPDPIAATFSRRRVGAIGLVFDDPLTFALTDPAEALFTTGIGEVCERIGVGVVLIPRGTGTELVERALVDGFVCHCDVDGDVRVDTVMGRGLPAVVVDGPLRPGISHVGIDDRKGAATAARHLVGLGHWRIAVLASPLRPDGRAGRADLARQQAAQHHVMRERLAGYREGLATGGVAWADVPVVECAPYGRESAYRAAADLLGGAERPTALLAASDELALGALRAAAVCGISVPEQLSIVGFDDAPPAAWSDPGLTTVHQPHRDKGRAAVEQLIGPTSQTTTTFPTTLVVRGSTAPRAGS</sequence>
<dbReference type="RefSeq" id="WP_349876393.1">
    <property type="nucleotide sequence ID" value="NZ_CP157974.1"/>
</dbReference>
<proteinExistence type="predicted"/>
<organism evidence="5">
    <name type="scientific">Micromonospora sp. HUAS YX12</name>
    <dbReference type="NCBI Taxonomy" id="3156396"/>
    <lineage>
        <taxon>Bacteria</taxon>
        <taxon>Bacillati</taxon>
        <taxon>Actinomycetota</taxon>
        <taxon>Actinomycetes</taxon>
        <taxon>Micromonosporales</taxon>
        <taxon>Micromonosporaceae</taxon>
        <taxon>Micromonospora</taxon>
    </lineage>
</organism>
<dbReference type="Pfam" id="PF13377">
    <property type="entry name" value="Peripla_BP_3"/>
    <property type="match status" value="1"/>
</dbReference>
<dbReference type="SUPFAM" id="SSF47413">
    <property type="entry name" value="lambda repressor-like DNA-binding domains"/>
    <property type="match status" value="1"/>
</dbReference>
<dbReference type="PANTHER" id="PTHR30146">
    <property type="entry name" value="LACI-RELATED TRANSCRIPTIONAL REPRESSOR"/>
    <property type="match status" value="1"/>
</dbReference>
<keyword evidence="1" id="KW-0805">Transcription regulation</keyword>
<keyword evidence="2 5" id="KW-0238">DNA-binding</keyword>
<feature type="domain" description="HTH lacI-type" evidence="4">
    <location>
        <begin position="18"/>
        <end position="73"/>
    </location>
</feature>
<accession>A0AAU7QUM3</accession>
<dbReference type="Gene3D" id="1.10.260.40">
    <property type="entry name" value="lambda repressor-like DNA-binding domains"/>
    <property type="match status" value="1"/>
</dbReference>
<reference evidence="5" key="1">
    <citation type="submission" date="2024-06" db="EMBL/GenBank/DDBJ databases">
        <title>Micromonospora sp. strain HUAS YX12 genome sequences.</title>
        <authorList>
            <person name="Mo P."/>
        </authorList>
    </citation>
    <scope>NUCLEOTIDE SEQUENCE</scope>
    <source>
        <strain evidence="5">HUAS YX12</strain>
    </source>
</reference>
<dbReference type="SMART" id="SM00354">
    <property type="entry name" value="HTH_LACI"/>
    <property type="match status" value="1"/>
</dbReference>